<dbReference type="SUPFAM" id="SSF52743">
    <property type="entry name" value="Subtilisin-like"/>
    <property type="match status" value="1"/>
</dbReference>
<organism evidence="6 7">
    <name type="scientific">Halosimplex rubrum</name>
    <dbReference type="NCBI Taxonomy" id="869889"/>
    <lineage>
        <taxon>Archaea</taxon>
        <taxon>Methanobacteriati</taxon>
        <taxon>Methanobacteriota</taxon>
        <taxon>Stenosarchaea group</taxon>
        <taxon>Halobacteria</taxon>
        <taxon>Halobacteriales</taxon>
        <taxon>Haloarculaceae</taxon>
        <taxon>Halosimplex</taxon>
    </lineage>
</organism>
<keyword evidence="3" id="KW-0720">Serine protease</keyword>
<evidence type="ECO:0000256" key="3">
    <source>
        <dbReference type="ARBA" id="ARBA00022825"/>
    </source>
</evidence>
<feature type="domain" description="Peptidase S8/S53" evidence="5">
    <location>
        <begin position="8"/>
        <end position="70"/>
    </location>
</feature>
<dbReference type="OrthoDB" id="8638at2157"/>
<name>A0A7D5NZ54_9EURY</name>
<dbReference type="PROSITE" id="PS00138">
    <property type="entry name" value="SUBTILASE_SER"/>
    <property type="match status" value="1"/>
</dbReference>
<sequence>MDSCGTQSDAYFGEFYGTSSACPHVAGVVGLLADIRKLSNADIRDALFSTARDIDDGSVGAPVNRKIGYGYLDAEAARNELDIPISVSATGDTTAGGGTVDLSISAVDIDQIIVDGLWTDWTVDSAQSDGSTFTNNTSSHGRSNYSWERAQISVSPSPTVNLPARYIGGIYEVTVTGTGQTGQSVQRQQSRFPDFIEPGLYISGAIESGERCKQLNVRRQVRGPQFVRIRLAPQ</sequence>
<keyword evidence="1" id="KW-0645">Protease</keyword>
<evidence type="ECO:0000256" key="1">
    <source>
        <dbReference type="ARBA" id="ARBA00022670"/>
    </source>
</evidence>
<dbReference type="EMBL" id="CP058910">
    <property type="protein sequence ID" value="QLH76926.1"/>
    <property type="molecule type" value="Genomic_DNA"/>
</dbReference>
<dbReference type="GO" id="GO:0006508">
    <property type="term" value="P:proteolysis"/>
    <property type="evidence" value="ECO:0007669"/>
    <property type="project" value="UniProtKB-KW"/>
</dbReference>
<proteinExistence type="inferred from homology"/>
<dbReference type="InterPro" id="IPR023828">
    <property type="entry name" value="Peptidase_S8_Ser-AS"/>
</dbReference>
<dbReference type="RefSeq" id="WP_179910860.1">
    <property type="nucleotide sequence ID" value="NZ_CP058910.1"/>
</dbReference>
<evidence type="ECO:0000256" key="4">
    <source>
        <dbReference type="PROSITE-ProRule" id="PRU01240"/>
    </source>
</evidence>
<keyword evidence="7" id="KW-1185">Reference proteome</keyword>
<dbReference type="PROSITE" id="PS51892">
    <property type="entry name" value="SUBTILASE"/>
    <property type="match status" value="1"/>
</dbReference>
<dbReference type="GeneID" id="56077455"/>
<dbReference type="Proteomes" id="UP000509667">
    <property type="component" value="Chromosome"/>
</dbReference>
<evidence type="ECO:0000256" key="2">
    <source>
        <dbReference type="ARBA" id="ARBA00022801"/>
    </source>
</evidence>
<dbReference type="AlphaFoldDB" id="A0A7D5NZ54"/>
<dbReference type="Gene3D" id="3.40.50.200">
    <property type="entry name" value="Peptidase S8/S53 domain"/>
    <property type="match status" value="1"/>
</dbReference>
<dbReference type="KEGG" id="hrr:HZS55_06290"/>
<reference evidence="6 7" key="1">
    <citation type="submission" date="2020-07" db="EMBL/GenBank/DDBJ databases">
        <title>Halosimplex pelagicum sp. nov. and Halosimplex rubrum sp. nov., isolated from salted brown alga Laminaria, and emended description of the genus Halosimplex.</title>
        <authorList>
            <person name="Cui H."/>
        </authorList>
    </citation>
    <scope>NUCLEOTIDE SEQUENCE [LARGE SCALE GENOMIC DNA]</scope>
    <source>
        <strain evidence="6 7">R27</strain>
    </source>
</reference>
<keyword evidence="2" id="KW-0378">Hydrolase</keyword>
<evidence type="ECO:0000313" key="6">
    <source>
        <dbReference type="EMBL" id="QLH76926.1"/>
    </source>
</evidence>
<dbReference type="GO" id="GO:0004252">
    <property type="term" value="F:serine-type endopeptidase activity"/>
    <property type="evidence" value="ECO:0007669"/>
    <property type="project" value="InterPro"/>
</dbReference>
<comment type="caution">
    <text evidence="4">Lacks conserved residue(s) required for the propagation of feature annotation.</text>
</comment>
<dbReference type="Pfam" id="PF00082">
    <property type="entry name" value="Peptidase_S8"/>
    <property type="match status" value="1"/>
</dbReference>
<protein>
    <submittedName>
        <fullName evidence="6">S8 family serine peptidase</fullName>
    </submittedName>
</protein>
<evidence type="ECO:0000259" key="5">
    <source>
        <dbReference type="Pfam" id="PF00082"/>
    </source>
</evidence>
<accession>A0A7D5NZ54</accession>
<comment type="similarity">
    <text evidence="4">Belongs to the peptidase S8 family.</text>
</comment>
<dbReference type="InterPro" id="IPR036852">
    <property type="entry name" value="Peptidase_S8/S53_dom_sf"/>
</dbReference>
<gene>
    <name evidence="6" type="ORF">HZS55_06290</name>
</gene>
<evidence type="ECO:0000313" key="7">
    <source>
        <dbReference type="Proteomes" id="UP000509667"/>
    </source>
</evidence>
<dbReference type="InterPro" id="IPR000209">
    <property type="entry name" value="Peptidase_S8/S53_dom"/>
</dbReference>